<keyword evidence="2" id="KW-1133">Transmembrane helix</keyword>
<evidence type="ECO:0000313" key="4">
    <source>
        <dbReference type="Proteomes" id="UP000029839"/>
    </source>
</evidence>
<dbReference type="EMBL" id="AXCY01000010">
    <property type="protein sequence ID" value="KGM11972.1"/>
    <property type="molecule type" value="Genomic_DNA"/>
</dbReference>
<proteinExistence type="predicted"/>
<sequence length="147" mass="15183">MSASTSDQPPTGRDTGSEGGTGRAAGSARPPRSARRQFAATILSLEAFVVLFATLAAYGLRLAPAGTVWLLGGSLALSMLLVAGMLRWPAGYWAGSVLQLPLLVLGLAVREMLLVGGIFVVLWVVALRLGGRIDAERAERAAAAPLG</sequence>
<evidence type="ECO:0008006" key="5">
    <source>
        <dbReference type="Google" id="ProtNLM"/>
    </source>
</evidence>
<feature type="region of interest" description="Disordered" evidence="1">
    <location>
        <begin position="1"/>
        <end position="32"/>
    </location>
</feature>
<keyword evidence="2" id="KW-0812">Transmembrane</keyword>
<protein>
    <recommendedName>
        <fullName evidence="5">DUF4233 domain-containing protein</fullName>
    </recommendedName>
</protein>
<dbReference type="Pfam" id="PF14017">
    <property type="entry name" value="DUF4233"/>
    <property type="match status" value="1"/>
</dbReference>
<gene>
    <name evidence="3" type="ORF">N868_03335</name>
</gene>
<reference evidence="3 4" key="2">
    <citation type="journal article" date="2015" name="Stand. Genomic Sci.">
        <title>Draft genome sequence of Cellulomonas carbonis T26(T) and comparative analysis of six Cellulomonas genomes.</title>
        <authorList>
            <person name="Zhuang W."/>
            <person name="Zhang S."/>
            <person name="Xia X."/>
            <person name="Wang G."/>
        </authorList>
    </citation>
    <scope>NUCLEOTIDE SEQUENCE [LARGE SCALE GENOMIC DNA]</scope>
    <source>
        <strain evidence="3 4">T26</strain>
    </source>
</reference>
<evidence type="ECO:0000256" key="2">
    <source>
        <dbReference type="SAM" id="Phobius"/>
    </source>
</evidence>
<comment type="caution">
    <text evidence="3">The sequence shown here is derived from an EMBL/GenBank/DDBJ whole genome shotgun (WGS) entry which is preliminary data.</text>
</comment>
<dbReference type="RefSeq" id="WP_081978511.1">
    <property type="nucleotide sequence ID" value="NZ_AXCY01000010.1"/>
</dbReference>
<evidence type="ECO:0000256" key="1">
    <source>
        <dbReference type="SAM" id="MobiDB-lite"/>
    </source>
</evidence>
<dbReference type="OrthoDB" id="3267755at2"/>
<name>A0A0A0BW97_9CELL</name>
<feature type="transmembrane region" description="Helical" evidence="2">
    <location>
        <begin position="38"/>
        <end position="60"/>
    </location>
</feature>
<feature type="transmembrane region" description="Helical" evidence="2">
    <location>
        <begin position="113"/>
        <end position="130"/>
    </location>
</feature>
<reference evidence="3 4" key="1">
    <citation type="submission" date="2013-08" db="EMBL/GenBank/DDBJ databases">
        <title>Genome sequencing of Cellulomonas carbonis T26.</title>
        <authorList>
            <person name="Chen F."/>
            <person name="Li Y."/>
            <person name="Wang G."/>
        </authorList>
    </citation>
    <scope>NUCLEOTIDE SEQUENCE [LARGE SCALE GENOMIC DNA]</scope>
    <source>
        <strain evidence="3 4">T26</strain>
    </source>
</reference>
<evidence type="ECO:0000313" key="3">
    <source>
        <dbReference type="EMBL" id="KGM11972.1"/>
    </source>
</evidence>
<keyword evidence="2" id="KW-0472">Membrane</keyword>
<dbReference type="Proteomes" id="UP000029839">
    <property type="component" value="Unassembled WGS sequence"/>
</dbReference>
<feature type="transmembrane region" description="Helical" evidence="2">
    <location>
        <begin position="66"/>
        <end position="83"/>
    </location>
</feature>
<keyword evidence="4" id="KW-1185">Reference proteome</keyword>
<dbReference type="AlphaFoldDB" id="A0A0A0BW97"/>
<dbReference type="InterPro" id="IPR025327">
    <property type="entry name" value="DUF4233"/>
</dbReference>
<organism evidence="3 4">
    <name type="scientific">Cellulomonas carbonis T26</name>
    <dbReference type="NCBI Taxonomy" id="947969"/>
    <lineage>
        <taxon>Bacteria</taxon>
        <taxon>Bacillati</taxon>
        <taxon>Actinomycetota</taxon>
        <taxon>Actinomycetes</taxon>
        <taxon>Micrococcales</taxon>
        <taxon>Cellulomonadaceae</taxon>
        <taxon>Cellulomonas</taxon>
    </lineage>
</organism>
<accession>A0A0A0BW97</accession>